<evidence type="ECO:0000256" key="7">
    <source>
        <dbReference type="ARBA" id="ARBA00022840"/>
    </source>
</evidence>
<evidence type="ECO:0000313" key="12">
    <source>
        <dbReference type="EMBL" id="QBF47336.1"/>
    </source>
</evidence>
<reference evidence="12 13" key="1">
    <citation type="submission" date="2019-02" db="EMBL/GenBank/DDBJ databases">
        <title>Genomic data mining of an Antarctic deep-sea actinobacterium, Janibacterlimosus P3-3-X1.</title>
        <authorList>
            <person name="Liao L."/>
            <person name="Chen B."/>
        </authorList>
    </citation>
    <scope>NUCLEOTIDE SEQUENCE [LARGE SCALE GENOMIC DNA]</scope>
    <source>
        <strain evidence="12 13">P3-3-X1</strain>
    </source>
</reference>
<proteinExistence type="predicted"/>
<dbReference type="GO" id="GO:0005524">
    <property type="term" value="F:ATP binding"/>
    <property type="evidence" value="ECO:0007669"/>
    <property type="project" value="UniProtKB-KW"/>
</dbReference>
<dbReference type="InterPro" id="IPR050482">
    <property type="entry name" value="Sensor_HK_TwoCompSys"/>
</dbReference>
<feature type="transmembrane region" description="Helical" evidence="10">
    <location>
        <begin position="118"/>
        <end position="142"/>
    </location>
</feature>
<keyword evidence="10" id="KW-0812">Transmembrane</keyword>
<feature type="transmembrane region" description="Helical" evidence="10">
    <location>
        <begin position="200"/>
        <end position="220"/>
    </location>
</feature>
<keyword evidence="6" id="KW-0418">Kinase</keyword>
<sequence length="458" mass="49811">MRKVMPLMQPCRGGGAPRPIGHDRPTEGRTLVVPARAYDPGMDTQTLQRWGRASWWRSVLWTLACLMSTTLAVAMGEPRADRLGGRVPDEMASGVWILFWLIGLLLIAAMWWRRRWPWQLAVAASLVTIAIPIDPLVSLVVLMRVWIRCRWSTVVGCTALVTVATFVATWRDTRGQSQVESFWWILFGSDPTATPGPFPWWAPVMITVLVVSLFASVGGLRRALHRAQAAGEGHRVTAVQLADEVVRQAERERVAREVHDVIGHRLSLLSIHAGALEANTRDQDERLAGSASLVRESAAQTASDLRSLLEVLRRPDDPALSRAVPGLEALPALVDETVAHGMPLVATVVLDGATMLDPALGQTAYRVVQELLTNARRHAPGAGVRLAVVVRPDLGVTIEAANRTAPTQVVEGNGLTGVRERVAQTGGETHLLVDDESVLRVAVRLPWRPAPTGAGVLA</sequence>
<name>A0A4P6MWF5_9MICO</name>
<feature type="transmembrane region" description="Helical" evidence="10">
    <location>
        <begin position="55"/>
        <end position="74"/>
    </location>
</feature>
<dbReference type="AlphaFoldDB" id="A0A4P6MWF5"/>
<keyword evidence="10" id="KW-0472">Membrane</keyword>
<gene>
    <name evidence="12" type="ORF">EXU32_14415</name>
</gene>
<protein>
    <recommendedName>
        <fullName evidence="2">histidine kinase</fullName>
        <ecNumber evidence="2">2.7.13.3</ecNumber>
    </recommendedName>
</protein>
<dbReference type="EMBL" id="CP036164">
    <property type="protein sequence ID" value="QBF47336.1"/>
    <property type="molecule type" value="Genomic_DNA"/>
</dbReference>
<feature type="region of interest" description="Disordered" evidence="9">
    <location>
        <begin position="1"/>
        <end position="25"/>
    </location>
</feature>
<evidence type="ECO:0000256" key="8">
    <source>
        <dbReference type="ARBA" id="ARBA00023012"/>
    </source>
</evidence>
<dbReference type="InterPro" id="IPR011712">
    <property type="entry name" value="Sig_transdc_His_kin_sub3_dim/P"/>
</dbReference>
<keyword evidence="4" id="KW-0808">Transferase</keyword>
<evidence type="ECO:0000313" key="13">
    <source>
        <dbReference type="Proteomes" id="UP000290408"/>
    </source>
</evidence>
<keyword evidence="5" id="KW-0547">Nucleotide-binding</keyword>
<evidence type="ECO:0000256" key="10">
    <source>
        <dbReference type="SAM" id="Phobius"/>
    </source>
</evidence>
<evidence type="ECO:0000256" key="1">
    <source>
        <dbReference type="ARBA" id="ARBA00000085"/>
    </source>
</evidence>
<dbReference type="Gene3D" id="1.20.5.1930">
    <property type="match status" value="1"/>
</dbReference>
<dbReference type="GO" id="GO:0046983">
    <property type="term" value="F:protein dimerization activity"/>
    <property type="evidence" value="ECO:0007669"/>
    <property type="project" value="InterPro"/>
</dbReference>
<dbReference type="PANTHER" id="PTHR24421">
    <property type="entry name" value="NITRATE/NITRITE SENSOR PROTEIN NARX-RELATED"/>
    <property type="match status" value="1"/>
</dbReference>
<dbReference type="CDD" id="cd16917">
    <property type="entry name" value="HATPase_UhpB-NarQ-NarX-like"/>
    <property type="match status" value="1"/>
</dbReference>
<evidence type="ECO:0000256" key="5">
    <source>
        <dbReference type="ARBA" id="ARBA00022741"/>
    </source>
</evidence>
<dbReference type="GO" id="GO:0000155">
    <property type="term" value="F:phosphorelay sensor kinase activity"/>
    <property type="evidence" value="ECO:0007669"/>
    <property type="project" value="InterPro"/>
</dbReference>
<accession>A0A4P6MWF5</accession>
<evidence type="ECO:0000256" key="9">
    <source>
        <dbReference type="SAM" id="MobiDB-lite"/>
    </source>
</evidence>
<dbReference type="KEGG" id="jli:EXU32_14415"/>
<dbReference type="PANTHER" id="PTHR24421:SF10">
    <property type="entry name" value="NITRATE_NITRITE SENSOR PROTEIN NARQ"/>
    <property type="match status" value="1"/>
</dbReference>
<evidence type="ECO:0000259" key="11">
    <source>
        <dbReference type="Pfam" id="PF07730"/>
    </source>
</evidence>
<dbReference type="GO" id="GO:0016020">
    <property type="term" value="C:membrane"/>
    <property type="evidence" value="ECO:0007669"/>
    <property type="project" value="InterPro"/>
</dbReference>
<keyword evidence="7" id="KW-0067">ATP-binding</keyword>
<dbReference type="STRING" id="1216970.GCA_001570985_01922"/>
<evidence type="ECO:0000256" key="6">
    <source>
        <dbReference type="ARBA" id="ARBA00022777"/>
    </source>
</evidence>
<keyword evidence="8" id="KW-0902">Two-component regulatory system</keyword>
<dbReference type="Proteomes" id="UP000290408">
    <property type="component" value="Chromosome"/>
</dbReference>
<comment type="catalytic activity">
    <reaction evidence="1">
        <text>ATP + protein L-histidine = ADP + protein N-phospho-L-histidine.</text>
        <dbReference type="EC" id="2.7.13.3"/>
    </reaction>
</comment>
<evidence type="ECO:0000256" key="3">
    <source>
        <dbReference type="ARBA" id="ARBA00022553"/>
    </source>
</evidence>
<dbReference type="Gene3D" id="3.30.565.10">
    <property type="entry name" value="Histidine kinase-like ATPase, C-terminal domain"/>
    <property type="match status" value="1"/>
</dbReference>
<dbReference type="EC" id="2.7.13.3" evidence="2"/>
<keyword evidence="10" id="KW-1133">Transmembrane helix</keyword>
<keyword evidence="13" id="KW-1185">Reference proteome</keyword>
<dbReference type="SUPFAM" id="SSF55874">
    <property type="entry name" value="ATPase domain of HSP90 chaperone/DNA topoisomerase II/histidine kinase"/>
    <property type="match status" value="1"/>
</dbReference>
<dbReference type="InterPro" id="IPR036890">
    <property type="entry name" value="HATPase_C_sf"/>
</dbReference>
<feature type="transmembrane region" description="Helical" evidence="10">
    <location>
        <begin position="95"/>
        <end position="112"/>
    </location>
</feature>
<keyword evidence="3" id="KW-0597">Phosphoprotein</keyword>
<dbReference type="OrthoDB" id="227596at2"/>
<dbReference type="Pfam" id="PF07730">
    <property type="entry name" value="HisKA_3"/>
    <property type="match status" value="1"/>
</dbReference>
<evidence type="ECO:0000256" key="4">
    <source>
        <dbReference type="ARBA" id="ARBA00022679"/>
    </source>
</evidence>
<feature type="domain" description="Signal transduction histidine kinase subgroup 3 dimerisation and phosphoacceptor" evidence="11">
    <location>
        <begin position="250"/>
        <end position="316"/>
    </location>
</feature>
<evidence type="ECO:0000256" key="2">
    <source>
        <dbReference type="ARBA" id="ARBA00012438"/>
    </source>
</evidence>
<organism evidence="12 13">
    <name type="scientific">Janibacter limosus</name>
    <dbReference type="NCBI Taxonomy" id="53458"/>
    <lineage>
        <taxon>Bacteria</taxon>
        <taxon>Bacillati</taxon>
        <taxon>Actinomycetota</taxon>
        <taxon>Actinomycetes</taxon>
        <taxon>Micrococcales</taxon>
        <taxon>Intrasporangiaceae</taxon>
        <taxon>Janibacter</taxon>
    </lineage>
</organism>